<dbReference type="InterPro" id="IPR001611">
    <property type="entry name" value="Leu-rich_rpt"/>
</dbReference>
<accession>A0A6A4IN00</accession>
<reference evidence="2" key="1">
    <citation type="journal article" date="2019" name="Environ. Microbiol.">
        <title>Fungal ecological strategies reflected in gene transcription - a case study of two litter decomposers.</title>
        <authorList>
            <person name="Barbi F."/>
            <person name="Kohler A."/>
            <person name="Barry K."/>
            <person name="Baskaran P."/>
            <person name="Daum C."/>
            <person name="Fauchery L."/>
            <person name="Ihrmark K."/>
            <person name="Kuo A."/>
            <person name="LaButti K."/>
            <person name="Lipzen A."/>
            <person name="Morin E."/>
            <person name="Grigoriev I.V."/>
            <person name="Henrissat B."/>
            <person name="Lindahl B."/>
            <person name="Martin F."/>
        </authorList>
    </citation>
    <scope>NUCLEOTIDE SEQUENCE</scope>
    <source>
        <strain evidence="2">JB14</strain>
    </source>
</reference>
<dbReference type="GO" id="GO:0031146">
    <property type="term" value="P:SCF-dependent proteasomal ubiquitin-dependent protein catabolic process"/>
    <property type="evidence" value="ECO:0007669"/>
    <property type="project" value="TreeGrafter"/>
</dbReference>
<dbReference type="GO" id="GO:0019005">
    <property type="term" value="C:SCF ubiquitin ligase complex"/>
    <property type="evidence" value="ECO:0007669"/>
    <property type="project" value="TreeGrafter"/>
</dbReference>
<dbReference type="OrthoDB" id="10257471at2759"/>
<organism evidence="2 3">
    <name type="scientific">Gymnopus androsaceus JB14</name>
    <dbReference type="NCBI Taxonomy" id="1447944"/>
    <lineage>
        <taxon>Eukaryota</taxon>
        <taxon>Fungi</taxon>
        <taxon>Dikarya</taxon>
        <taxon>Basidiomycota</taxon>
        <taxon>Agaricomycotina</taxon>
        <taxon>Agaricomycetes</taxon>
        <taxon>Agaricomycetidae</taxon>
        <taxon>Agaricales</taxon>
        <taxon>Marasmiineae</taxon>
        <taxon>Omphalotaceae</taxon>
        <taxon>Gymnopus</taxon>
    </lineage>
</organism>
<gene>
    <name evidence="2" type="ORF">BT96DRAFT_1012409</name>
</gene>
<protein>
    <submittedName>
        <fullName evidence="2">RNI-like protein</fullName>
    </submittedName>
</protein>
<dbReference type="Pfam" id="PF13516">
    <property type="entry name" value="LRR_6"/>
    <property type="match status" value="1"/>
</dbReference>
<dbReference type="EMBL" id="ML769386">
    <property type="protein sequence ID" value="KAE9410177.1"/>
    <property type="molecule type" value="Genomic_DNA"/>
</dbReference>
<sequence>MFNRLQGVDSFYEDMISVIDRLPFEDELRRVRHLTLQKPFASSLSDEDLAQVFSGAPHLETVVLTGVPNITDRIVILLAENAINLQSINLTGCQQISDVGVLELTAKSLPLQTIKLNGVVRLTDPSVSAIAKSSARLVELELSGLPLLSPLSVRDVWSFSRKLRTLRLAHCPLLTDKAFPSPIESNQFEDDGEKPLPPRPITWLEQLPPLILRHTADNLRVLDLSSCKITDEGIGDRALERICTLGDNLDVLILAHVTNITDRGVVQFARACKNLRVVDVAFCRNLTDMSVFELSGLASLRRLSLIRVHKLTDIAIFSLAEHAWALERLYISYCDHVSLDAIHLLVKNVTRLQHLSATGVPSLKRKGVHRFSDLPPSDHDSDQQAAFRVFNGANVEGLRKFLDKEDQRRKDAEVRNIPFVARSDDRLDLY</sequence>
<dbReference type="SUPFAM" id="SSF52047">
    <property type="entry name" value="RNI-like"/>
    <property type="match status" value="1"/>
</dbReference>
<dbReference type="Gene3D" id="3.80.10.10">
    <property type="entry name" value="Ribonuclease Inhibitor"/>
    <property type="match status" value="2"/>
</dbReference>
<dbReference type="InterPro" id="IPR032675">
    <property type="entry name" value="LRR_dom_sf"/>
</dbReference>
<proteinExistence type="predicted"/>
<dbReference type="SMART" id="SM00367">
    <property type="entry name" value="LRR_CC"/>
    <property type="match status" value="10"/>
</dbReference>
<dbReference type="AlphaFoldDB" id="A0A6A4IN00"/>
<dbReference type="PANTHER" id="PTHR13318:SF190">
    <property type="entry name" value="PARTNER OF PAIRED, ISOFORM B"/>
    <property type="match status" value="1"/>
</dbReference>
<evidence type="ECO:0000313" key="3">
    <source>
        <dbReference type="Proteomes" id="UP000799118"/>
    </source>
</evidence>
<dbReference type="Pfam" id="PF25372">
    <property type="entry name" value="DUF7885"/>
    <property type="match status" value="1"/>
</dbReference>
<keyword evidence="3" id="KW-1185">Reference proteome</keyword>
<dbReference type="Proteomes" id="UP000799118">
    <property type="component" value="Unassembled WGS sequence"/>
</dbReference>
<dbReference type="InterPro" id="IPR006553">
    <property type="entry name" value="Leu-rich_rpt_Cys-con_subtyp"/>
</dbReference>
<evidence type="ECO:0000259" key="1">
    <source>
        <dbReference type="Pfam" id="PF25372"/>
    </source>
</evidence>
<dbReference type="PANTHER" id="PTHR13318">
    <property type="entry name" value="PARTNER OF PAIRED, ISOFORM B-RELATED"/>
    <property type="match status" value="1"/>
</dbReference>
<dbReference type="InterPro" id="IPR057207">
    <property type="entry name" value="FBXL15_LRR"/>
</dbReference>
<evidence type="ECO:0000313" key="2">
    <source>
        <dbReference type="EMBL" id="KAE9410177.1"/>
    </source>
</evidence>
<name>A0A6A4IN00_9AGAR</name>
<feature type="domain" description="F-box/LRR-repeat protein 15-like leucin rich repeat" evidence="1">
    <location>
        <begin position="94"/>
        <end position="177"/>
    </location>
</feature>